<feature type="compositionally biased region" description="Basic and acidic residues" evidence="1">
    <location>
        <begin position="64"/>
        <end position="82"/>
    </location>
</feature>
<dbReference type="EMBL" id="CAKOAT010914042">
    <property type="protein sequence ID" value="CAH8390698.1"/>
    <property type="molecule type" value="Genomic_DNA"/>
</dbReference>
<feature type="compositionally biased region" description="Basic and acidic residues" evidence="1">
    <location>
        <begin position="194"/>
        <end position="211"/>
    </location>
</feature>
<protein>
    <submittedName>
        <fullName evidence="2">Uncharacterized protein</fullName>
    </submittedName>
</protein>
<feature type="region of interest" description="Disordered" evidence="1">
    <location>
        <begin position="189"/>
        <end position="211"/>
    </location>
</feature>
<accession>A0ABC8M393</accession>
<proteinExistence type="predicted"/>
<gene>
    <name evidence="2" type="ORF">ERUC_LOCUS43181</name>
</gene>
<organism evidence="2 3">
    <name type="scientific">Eruca vesicaria subsp. sativa</name>
    <name type="common">Garden rocket</name>
    <name type="synonym">Eruca sativa</name>
    <dbReference type="NCBI Taxonomy" id="29727"/>
    <lineage>
        <taxon>Eukaryota</taxon>
        <taxon>Viridiplantae</taxon>
        <taxon>Streptophyta</taxon>
        <taxon>Embryophyta</taxon>
        <taxon>Tracheophyta</taxon>
        <taxon>Spermatophyta</taxon>
        <taxon>Magnoliopsida</taxon>
        <taxon>eudicotyledons</taxon>
        <taxon>Gunneridae</taxon>
        <taxon>Pentapetalae</taxon>
        <taxon>rosids</taxon>
        <taxon>malvids</taxon>
        <taxon>Brassicales</taxon>
        <taxon>Brassicaceae</taxon>
        <taxon>Brassiceae</taxon>
        <taxon>Eruca</taxon>
    </lineage>
</organism>
<name>A0ABC8M393_ERUVS</name>
<dbReference type="AlphaFoldDB" id="A0ABC8M393"/>
<evidence type="ECO:0000313" key="2">
    <source>
        <dbReference type="EMBL" id="CAH8390698.1"/>
    </source>
</evidence>
<evidence type="ECO:0000313" key="3">
    <source>
        <dbReference type="Proteomes" id="UP001642260"/>
    </source>
</evidence>
<feature type="compositionally biased region" description="Acidic residues" evidence="1">
    <location>
        <begin position="133"/>
        <end position="142"/>
    </location>
</feature>
<reference evidence="2 3" key="1">
    <citation type="submission" date="2022-03" db="EMBL/GenBank/DDBJ databases">
        <authorList>
            <person name="Macdonald S."/>
            <person name="Ahmed S."/>
            <person name="Newling K."/>
        </authorList>
    </citation>
    <scope>NUCLEOTIDE SEQUENCE [LARGE SCALE GENOMIC DNA]</scope>
</reference>
<feature type="region of interest" description="Disordered" evidence="1">
    <location>
        <begin position="132"/>
        <end position="174"/>
    </location>
</feature>
<feature type="region of interest" description="Disordered" evidence="1">
    <location>
        <begin position="57"/>
        <end position="94"/>
    </location>
</feature>
<comment type="caution">
    <text evidence="2">The sequence shown here is derived from an EMBL/GenBank/DDBJ whole genome shotgun (WGS) entry which is preliminary data.</text>
</comment>
<dbReference type="Proteomes" id="UP001642260">
    <property type="component" value="Unassembled WGS sequence"/>
</dbReference>
<keyword evidence="3" id="KW-1185">Reference proteome</keyword>
<sequence length="211" mass="23333">MGGTGRGTVKGYGKEDINRICDVVLRYLNMSRMETKENHQDSEADLRAQFTTSLIKPSKAHSVSLREEQGPSELDRVSEEGKNLGVDSGLGVEGTMVDNTRKENEEEFLDGIQQVSDGDFDGDTKMHEFASDVLEEENEVEEREGKNNSTDEAAKRHGLRRKPTKATMAAGASNKLKMAQMLANKLPVTKAGMRHGDHTKQAEDKGPLNRK</sequence>
<evidence type="ECO:0000256" key="1">
    <source>
        <dbReference type="SAM" id="MobiDB-lite"/>
    </source>
</evidence>